<evidence type="ECO:0000313" key="5">
    <source>
        <dbReference type="Proteomes" id="UP001175271"/>
    </source>
</evidence>
<dbReference type="InterPro" id="IPR005173">
    <property type="entry name" value="DMA"/>
</dbReference>
<dbReference type="GO" id="GO:0005634">
    <property type="term" value="C:nucleus"/>
    <property type="evidence" value="ECO:0007669"/>
    <property type="project" value="InterPro"/>
</dbReference>
<dbReference type="GO" id="GO:0007548">
    <property type="term" value="P:sex differentiation"/>
    <property type="evidence" value="ECO:0007669"/>
    <property type="project" value="TreeGrafter"/>
</dbReference>
<dbReference type="PANTHER" id="PTHR12322:SF119">
    <property type="entry name" value="DOUBLESEX- AND MAB-3-RELATED TRANSCRIPTION FACTOR DMD-4"/>
    <property type="match status" value="1"/>
</dbReference>
<organism evidence="4 5">
    <name type="scientific">Steinernema hermaphroditum</name>
    <dbReference type="NCBI Taxonomy" id="289476"/>
    <lineage>
        <taxon>Eukaryota</taxon>
        <taxon>Metazoa</taxon>
        <taxon>Ecdysozoa</taxon>
        <taxon>Nematoda</taxon>
        <taxon>Chromadorea</taxon>
        <taxon>Rhabditida</taxon>
        <taxon>Tylenchina</taxon>
        <taxon>Panagrolaimomorpha</taxon>
        <taxon>Strongyloidoidea</taxon>
        <taxon>Steinernematidae</taxon>
        <taxon>Steinernema</taxon>
    </lineage>
</organism>
<feature type="region of interest" description="Disordered" evidence="2">
    <location>
        <begin position="122"/>
        <end position="166"/>
    </location>
</feature>
<dbReference type="Gene3D" id="4.10.1040.10">
    <property type="entry name" value="DM DNA-binding domain"/>
    <property type="match status" value="1"/>
</dbReference>
<dbReference type="GO" id="GO:0000978">
    <property type="term" value="F:RNA polymerase II cis-regulatory region sequence-specific DNA binding"/>
    <property type="evidence" value="ECO:0007669"/>
    <property type="project" value="TreeGrafter"/>
</dbReference>
<evidence type="ECO:0000256" key="2">
    <source>
        <dbReference type="SAM" id="MobiDB-lite"/>
    </source>
</evidence>
<dbReference type="Proteomes" id="UP001175271">
    <property type="component" value="Unassembled WGS sequence"/>
</dbReference>
<gene>
    <name evidence="4" type="ORF">QR680_001051</name>
</gene>
<comment type="caution">
    <text evidence="4">The sequence shown here is derived from an EMBL/GenBank/DDBJ whole genome shotgun (WGS) entry which is preliminary data.</text>
</comment>
<keyword evidence="5" id="KW-1185">Reference proteome</keyword>
<comment type="similarity">
    <text evidence="1">Belongs to the DMRT family.</text>
</comment>
<evidence type="ECO:0000259" key="3">
    <source>
        <dbReference type="Pfam" id="PF03474"/>
    </source>
</evidence>
<dbReference type="PANTHER" id="PTHR12322">
    <property type="entry name" value="DOUBLESEX AND MAB-3 RELATED TRANSCRIPTION FACTOR DMRT"/>
    <property type="match status" value="1"/>
</dbReference>
<evidence type="ECO:0000256" key="1">
    <source>
        <dbReference type="ARBA" id="ARBA00006834"/>
    </source>
</evidence>
<protein>
    <recommendedName>
        <fullName evidence="3">DMA domain-containing protein</fullName>
    </recommendedName>
</protein>
<dbReference type="AlphaFoldDB" id="A0AA39GYD9"/>
<evidence type="ECO:0000313" key="4">
    <source>
        <dbReference type="EMBL" id="KAK0394993.1"/>
    </source>
</evidence>
<sequence length="284" mass="31714">MWANKYRSLEVTKFALIHPTCGPSSTDSSAVHWSTSTWPRPYRPFNCTIQLDTSQKRNCVCEKCNLIAERQRVMAAQVALKRKQAAEDAIALGLRAVVSGESIDRLPQGPVFNFGIGELPDDCDDSDQTSQPDERHSKILSSPEEPTPVRSCEETKEPSFSHQRRSSKMSPIELLMSLFEDQEKLVLEVVLEGCNGDVLEAIEHFVQIRRCQKSKRETLSTTPSPVSSLKGPSDFSMNSLLHRPLPTMPIPMEQPFFHWSNMLFTAMNPPSSSESTSPSSSSVD</sequence>
<feature type="domain" description="DMA" evidence="3">
    <location>
        <begin position="170"/>
        <end position="205"/>
    </location>
</feature>
<proteinExistence type="inferred from homology"/>
<dbReference type="Pfam" id="PF03474">
    <property type="entry name" value="DMA"/>
    <property type="match status" value="1"/>
</dbReference>
<accession>A0AA39GYD9</accession>
<dbReference type="GO" id="GO:0000981">
    <property type="term" value="F:DNA-binding transcription factor activity, RNA polymerase II-specific"/>
    <property type="evidence" value="ECO:0007669"/>
    <property type="project" value="TreeGrafter"/>
</dbReference>
<dbReference type="InterPro" id="IPR036407">
    <property type="entry name" value="DM_DNA-bd_sf"/>
</dbReference>
<dbReference type="EMBL" id="JAUCMV010000005">
    <property type="protein sequence ID" value="KAK0394993.1"/>
    <property type="molecule type" value="Genomic_DNA"/>
</dbReference>
<name>A0AA39GYD9_9BILA</name>
<reference evidence="4" key="1">
    <citation type="submission" date="2023-06" db="EMBL/GenBank/DDBJ databases">
        <title>Genomic analysis of the entomopathogenic nematode Steinernema hermaphroditum.</title>
        <authorList>
            <person name="Schwarz E.M."/>
            <person name="Heppert J.K."/>
            <person name="Baniya A."/>
            <person name="Schwartz H.T."/>
            <person name="Tan C.-H."/>
            <person name="Antoshechkin I."/>
            <person name="Sternberg P.W."/>
            <person name="Goodrich-Blair H."/>
            <person name="Dillman A.R."/>
        </authorList>
    </citation>
    <scope>NUCLEOTIDE SEQUENCE</scope>
    <source>
        <strain evidence="4">PS9179</strain>
        <tissue evidence="4">Whole animal</tissue>
    </source>
</reference>
<dbReference type="InterPro" id="IPR026607">
    <property type="entry name" value="DMRT"/>
</dbReference>